<keyword evidence="1" id="KW-0812">Transmembrane</keyword>
<accession>A0A382FKL7</accession>
<evidence type="ECO:0000313" key="2">
    <source>
        <dbReference type="EMBL" id="SVB63162.1"/>
    </source>
</evidence>
<evidence type="ECO:0000256" key="1">
    <source>
        <dbReference type="SAM" id="Phobius"/>
    </source>
</evidence>
<gene>
    <name evidence="2" type="ORF">METZ01_LOCUS216016</name>
</gene>
<reference evidence="2" key="1">
    <citation type="submission" date="2018-05" db="EMBL/GenBank/DDBJ databases">
        <authorList>
            <person name="Lanie J.A."/>
            <person name="Ng W.-L."/>
            <person name="Kazmierczak K.M."/>
            <person name="Andrzejewski T.M."/>
            <person name="Davidsen T.M."/>
            <person name="Wayne K.J."/>
            <person name="Tettelin H."/>
            <person name="Glass J.I."/>
            <person name="Rusch D."/>
            <person name="Podicherti R."/>
            <person name="Tsui H.-C.T."/>
            <person name="Winkler M.E."/>
        </authorList>
    </citation>
    <scope>NUCLEOTIDE SEQUENCE</scope>
</reference>
<protein>
    <submittedName>
        <fullName evidence="2">Uncharacterized protein</fullName>
    </submittedName>
</protein>
<dbReference type="AlphaFoldDB" id="A0A382FKL7"/>
<dbReference type="EMBL" id="UINC01050327">
    <property type="protein sequence ID" value="SVB63162.1"/>
    <property type="molecule type" value="Genomic_DNA"/>
</dbReference>
<keyword evidence="1" id="KW-1133">Transmembrane helix</keyword>
<organism evidence="2">
    <name type="scientific">marine metagenome</name>
    <dbReference type="NCBI Taxonomy" id="408172"/>
    <lineage>
        <taxon>unclassified sequences</taxon>
        <taxon>metagenomes</taxon>
        <taxon>ecological metagenomes</taxon>
    </lineage>
</organism>
<name>A0A382FKL7_9ZZZZ</name>
<sequence length="91" mass="10123">MPQRPFVPDQPTVSRKFWITLLLTCGVSVLLELSVHRHEHFEDADSVFASATNVFGFYVALGFLACSSAILLAKGLGLFLKAKENYYDDTP</sequence>
<feature type="transmembrane region" description="Helical" evidence="1">
    <location>
        <begin position="17"/>
        <end position="35"/>
    </location>
</feature>
<proteinExistence type="predicted"/>
<keyword evidence="1" id="KW-0472">Membrane</keyword>
<feature type="transmembrane region" description="Helical" evidence="1">
    <location>
        <begin position="55"/>
        <end position="73"/>
    </location>
</feature>